<dbReference type="PANTHER" id="PTHR45689">
    <property type="entry name" value="I[[H]] CHANNEL, ISOFORM E"/>
    <property type="match status" value="1"/>
</dbReference>
<dbReference type="CDD" id="cd00038">
    <property type="entry name" value="CAP_ED"/>
    <property type="match status" value="1"/>
</dbReference>
<evidence type="ECO:0000256" key="1">
    <source>
        <dbReference type="SAM" id="MobiDB-lite"/>
    </source>
</evidence>
<comment type="caution">
    <text evidence="3">The sequence shown here is derived from an EMBL/GenBank/DDBJ whole genome shotgun (WGS) entry which is preliminary data.</text>
</comment>
<organism evidence="3 4">
    <name type="scientific">Paralvinella palmiformis</name>
    <dbReference type="NCBI Taxonomy" id="53620"/>
    <lineage>
        <taxon>Eukaryota</taxon>
        <taxon>Metazoa</taxon>
        <taxon>Spiralia</taxon>
        <taxon>Lophotrochozoa</taxon>
        <taxon>Annelida</taxon>
        <taxon>Polychaeta</taxon>
        <taxon>Sedentaria</taxon>
        <taxon>Canalipalpata</taxon>
        <taxon>Terebellida</taxon>
        <taxon>Terebelliformia</taxon>
        <taxon>Alvinellidae</taxon>
        <taxon>Paralvinella</taxon>
    </lineage>
</organism>
<dbReference type="AlphaFoldDB" id="A0AAD9N1T9"/>
<accession>A0AAD9N1T9</accession>
<evidence type="ECO:0000313" key="4">
    <source>
        <dbReference type="Proteomes" id="UP001208570"/>
    </source>
</evidence>
<dbReference type="InterPro" id="IPR051413">
    <property type="entry name" value="K/Na_HCN_channel"/>
</dbReference>
<dbReference type="EMBL" id="JAODUP010000375">
    <property type="protein sequence ID" value="KAK2151119.1"/>
    <property type="molecule type" value="Genomic_DNA"/>
</dbReference>
<evidence type="ECO:0000313" key="3">
    <source>
        <dbReference type="EMBL" id="KAK2151119.1"/>
    </source>
</evidence>
<sequence>MAASIGEKVGLHINVAHLSLILDSTPIDSSLLAGRRGTPAFYNIDSSREICLLTNAKRVASVRAETYCNLFSLTVEQFNAVLEHYPVMRRTMESVAAERLNKIGKNPSIVSTRPDFEQDINTFNELIRQTTPIATSDSDAESDDESDHGPTSSKGRKGKRKDRSLSTSPRKSFLKDLHPMQKLALTLRKSKSDAMMCGRHKTSDHCSSTGESPVSTEKDEGEVMV</sequence>
<proteinExistence type="predicted"/>
<protein>
    <recommendedName>
        <fullName evidence="2">Cyclic nucleotide-binding domain-containing protein</fullName>
    </recommendedName>
</protein>
<dbReference type="PROSITE" id="PS50042">
    <property type="entry name" value="CNMP_BINDING_3"/>
    <property type="match status" value="1"/>
</dbReference>
<dbReference type="GO" id="GO:0098855">
    <property type="term" value="C:HCN channel complex"/>
    <property type="evidence" value="ECO:0007669"/>
    <property type="project" value="TreeGrafter"/>
</dbReference>
<keyword evidence="4" id="KW-1185">Reference proteome</keyword>
<dbReference type="GO" id="GO:0005249">
    <property type="term" value="F:voltage-gated potassium channel activity"/>
    <property type="evidence" value="ECO:0007669"/>
    <property type="project" value="TreeGrafter"/>
</dbReference>
<dbReference type="GO" id="GO:0003254">
    <property type="term" value="P:regulation of membrane depolarization"/>
    <property type="evidence" value="ECO:0007669"/>
    <property type="project" value="TreeGrafter"/>
</dbReference>
<feature type="domain" description="Cyclic nucleotide-binding" evidence="2">
    <location>
        <begin position="49"/>
        <end position="99"/>
    </location>
</feature>
<gene>
    <name evidence="3" type="ORF">LSH36_375g04028</name>
</gene>
<dbReference type="Proteomes" id="UP001208570">
    <property type="component" value="Unassembled WGS sequence"/>
</dbReference>
<dbReference type="InterPro" id="IPR018490">
    <property type="entry name" value="cNMP-bd_dom_sf"/>
</dbReference>
<dbReference type="PANTHER" id="PTHR45689:SF5">
    <property type="entry name" value="I[[H]] CHANNEL, ISOFORM E"/>
    <property type="match status" value="1"/>
</dbReference>
<dbReference type="SUPFAM" id="SSF51206">
    <property type="entry name" value="cAMP-binding domain-like"/>
    <property type="match status" value="1"/>
</dbReference>
<dbReference type="InterPro" id="IPR014710">
    <property type="entry name" value="RmlC-like_jellyroll"/>
</dbReference>
<dbReference type="InterPro" id="IPR000595">
    <property type="entry name" value="cNMP-bd_dom"/>
</dbReference>
<name>A0AAD9N1T9_9ANNE</name>
<evidence type="ECO:0000259" key="2">
    <source>
        <dbReference type="PROSITE" id="PS50042"/>
    </source>
</evidence>
<dbReference type="Gene3D" id="2.60.120.10">
    <property type="entry name" value="Jelly Rolls"/>
    <property type="match status" value="1"/>
</dbReference>
<dbReference type="GO" id="GO:0035725">
    <property type="term" value="P:sodium ion transmembrane transport"/>
    <property type="evidence" value="ECO:0007669"/>
    <property type="project" value="TreeGrafter"/>
</dbReference>
<reference evidence="3" key="1">
    <citation type="journal article" date="2023" name="Mol. Biol. Evol.">
        <title>Third-Generation Sequencing Reveals the Adaptive Role of the Epigenome in Three Deep-Sea Polychaetes.</title>
        <authorList>
            <person name="Perez M."/>
            <person name="Aroh O."/>
            <person name="Sun Y."/>
            <person name="Lan Y."/>
            <person name="Juniper S.K."/>
            <person name="Young C.R."/>
            <person name="Angers B."/>
            <person name="Qian P.Y."/>
        </authorList>
    </citation>
    <scope>NUCLEOTIDE SEQUENCE</scope>
    <source>
        <strain evidence="3">P08H-3</strain>
    </source>
</reference>
<feature type="region of interest" description="Disordered" evidence="1">
    <location>
        <begin position="129"/>
        <end position="225"/>
    </location>
</feature>
<feature type="compositionally biased region" description="Polar residues" evidence="1">
    <location>
        <begin position="205"/>
        <end position="215"/>
    </location>
</feature>